<dbReference type="EMBL" id="SPNW01000084">
    <property type="protein sequence ID" value="TIA86276.1"/>
    <property type="molecule type" value="Genomic_DNA"/>
</dbReference>
<feature type="chain" id="PRO_5020922735" evidence="1">
    <location>
        <begin position="18"/>
        <end position="102"/>
    </location>
</feature>
<sequence>MKVAAALTGLVAGSVLAAPISTPLAAEAQHNSHNTHTHSLSHFSLDSDTAAHALFGMRPDSRNEVLRLHRLGHDGEARTVFIKALEEKKAYKVLAELEKESA</sequence>
<keyword evidence="1" id="KW-0732">Signal</keyword>
<organism evidence="2 3">
    <name type="scientific">Wallemia hederae</name>
    <dbReference type="NCBI Taxonomy" id="1540922"/>
    <lineage>
        <taxon>Eukaryota</taxon>
        <taxon>Fungi</taxon>
        <taxon>Dikarya</taxon>
        <taxon>Basidiomycota</taxon>
        <taxon>Wallemiomycotina</taxon>
        <taxon>Wallemiomycetes</taxon>
        <taxon>Wallemiales</taxon>
        <taxon>Wallemiaceae</taxon>
        <taxon>Wallemia</taxon>
    </lineage>
</organism>
<dbReference type="OrthoDB" id="3361941at2759"/>
<keyword evidence="3" id="KW-1185">Reference proteome</keyword>
<comment type="caution">
    <text evidence="2">The sequence shown here is derived from an EMBL/GenBank/DDBJ whole genome shotgun (WGS) entry which is preliminary data.</text>
</comment>
<name>A0A4T0FHV3_9BASI</name>
<evidence type="ECO:0000256" key="1">
    <source>
        <dbReference type="SAM" id="SignalP"/>
    </source>
</evidence>
<feature type="signal peptide" evidence="1">
    <location>
        <begin position="1"/>
        <end position="17"/>
    </location>
</feature>
<evidence type="ECO:0000313" key="2">
    <source>
        <dbReference type="EMBL" id="TIA86276.1"/>
    </source>
</evidence>
<evidence type="ECO:0000313" key="3">
    <source>
        <dbReference type="Proteomes" id="UP000310189"/>
    </source>
</evidence>
<dbReference type="AlphaFoldDB" id="A0A4T0FHV3"/>
<accession>A0A4T0FHV3</accession>
<gene>
    <name evidence="2" type="ORF">E3P99_03730</name>
</gene>
<proteinExistence type="predicted"/>
<protein>
    <submittedName>
        <fullName evidence="2">Uncharacterized protein</fullName>
    </submittedName>
</protein>
<dbReference type="Proteomes" id="UP000310189">
    <property type="component" value="Unassembled WGS sequence"/>
</dbReference>
<reference evidence="2 3" key="1">
    <citation type="submission" date="2019-03" db="EMBL/GenBank/DDBJ databases">
        <title>Sequencing 23 genomes of Wallemia ichthyophaga.</title>
        <authorList>
            <person name="Gostincar C."/>
        </authorList>
    </citation>
    <scope>NUCLEOTIDE SEQUENCE [LARGE SCALE GENOMIC DNA]</scope>
    <source>
        <strain evidence="2 3">EXF-5753</strain>
    </source>
</reference>